<dbReference type="Proteomes" id="UP000887565">
    <property type="component" value="Unplaced"/>
</dbReference>
<organism evidence="1 2">
    <name type="scientific">Romanomermis culicivorax</name>
    <name type="common">Nematode worm</name>
    <dbReference type="NCBI Taxonomy" id="13658"/>
    <lineage>
        <taxon>Eukaryota</taxon>
        <taxon>Metazoa</taxon>
        <taxon>Ecdysozoa</taxon>
        <taxon>Nematoda</taxon>
        <taxon>Enoplea</taxon>
        <taxon>Dorylaimia</taxon>
        <taxon>Mermithida</taxon>
        <taxon>Mermithoidea</taxon>
        <taxon>Mermithidae</taxon>
        <taxon>Romanomermis</taxon>
    </lineage>
</organism>
<accession>A0A915IS10</accession>
<sequence>MQEAYHIQKSNIHRWKAHPIFECPSGVDFLFPPLFVKYSHSKETIPQKLGTPHP</sequence>
<dbReference type="AlphaFoldDB" id="A0A915IS10"/>
<reference evidence="2" key="1">
    <citation type="submission" date="2022-11" db="UniProtKB">
        <authorList>
            <consortium name="WormBaseParasite"/>
        </authorList>
    </citation>
    <scope>IDENTIFICATION</scope>
</reference>
<protein>
    <submittedName>
        <fullName evidence="2">Uncharacterized protein</fullName>
    </submittedName>
</protein>
<keyword evidence="1" id="KW-1185">Reference proteome</keyword>
<dbReference type="WBParaSite" id="nRc.2.0.1.t16988-RA">
    <property type="protein sequence ID" value="nRc.2.0.1.t16988-RA"/>
    <property type="gene ID" value="nRc.2.0.1.g16988"/>
</dbReference>
<name>A0A915IS10_ROMCU</name>
<evidence type="ECO:0000313" key="1">
    <source>
        <dbReference type="Proteomes" id="UP000887565"/>
    </source>
</evidence>
<evidence type="ECO:0000313" key="2">
    <source>
        <dbReference type="WBParaSite" id="nRc.2.0.1.t16988-RA"/>
    </source>
</evidence>
<proteinExistence type="predicted"/>